<dbReference type="SMART" id="SM00558">
    <property type="entry name" value="JmjC"/>
    <property type="match status" value="1"/>
</dbReference>
<sequence length="389" mass="42821">MTAFSQVVERLGGDFPTEAFGRTYRTWRGVGDFSSILTWDDLNTVIGRGRLEPPRLRLHRDGELIPPQRYATTVTTRRNVLWQRIQPARLHGQLHDGASLVLDAVDELHQPAERLAQALEGVLRGRVQINVYASWTPTEGFGTHWDDHDVIVVQLEGAKRWRLYGPTRINPLHRDTEAPEPPADEPLEEVVLRAGDMLYLPRGWWHAVATTEGRSLHLTCGLQTTTGVDLLGWLSDRLRTSETVRAQLPVFAPPQEQAAYLELLRNEVTDALHEGAIADFLSARDGIESGRPMPSLPFLDAVPAREDLHVRLTTARAQLTDNDQGQVMLVAGGEEWTFAPSVRAVLSPLLDGSSALLGHLADASGLTVGQVAGLITELVNANVAAVSEP</sequence>
<keyword evidence="2" id="KW-0479">Metal-binding</keyword>
<dbReference type="PROSITE" id="PS51184">
    <property type="entry name" value="JMJC"/>
    <property type="match status" value="1"/>
</dbReference>
<dbReference type="OrthoDB" id="9764016at2"/>
<dbReference type="RefSeq" id="WP_062145761.1">
    <property type="nucleotide sequence ID" value="NZ_KQ947985.1"/>
</dbReference>
<dbReference type="GO" id="GO:0046872">
    <property type="term" value="F:metal ion binding"/>
    <property type="evidence" value="ECO:0007669"/>
    <property type="project" value="UniProtKB-KW"/>
</dbReference>
<gene>
    <name evidence="5" type="ORF">AQI70_07585</name>
</gene>
<dbReference type="CDD" id="cd02208">
    <property type="entry name" value="cupin_RmlC-like"/>
    <property type="match status" value="1"/>
</dbReference>
<dbReference type="PANTHER" id="PTHR13096:SF8">
    <property type="entry name" value="RIBOSOMAL OXYGENASE 1"/>
    <property type="match status" value="1"/>
</dbReference>
<dbReference type="InterPro" id="IPR003347">
    <property type="entry name" value="JmjC_dom"/>
</dbReference>
<dbReference type="SUPFAM" id="SSF51197">
    <property type="entry name" value="Clavaminate synthase-like"/>
    <property type="match status" value="1"/>
</dbReference>
<evidence type="ECO:0000256" key="3">
    <source>
        <dbReference type="ARBA" id="ARBA00023004"/>
    </source>
</evidence>
<reference evidence="5 6" key="1">
    <citation type="submission" date="2015-10" db="EMBL/GenBank/DDBJ databases">
        <title>Draft genome sequence of Streptomyces curacoi DSM 40107, type strain for the species Streptomyces curacoi.</title>
        <authorList>
            <person name="Ruckert C."/>
            <person name="Winkler A."/>
            <person name="Kalinowski J."/>
            <person name="Kampfer P."/>
            <person name="Glaeser S."/>
        </authorList>
    </citation>
    <scope>NUCLEOTIDE SEQUENCE [LARGE SCALE GENOMIC DNA]</scope>
    <source>
        <strain evidence="5 6">DSM 40107</strain>
    </source>
</reference>
<proteinExistence type="predicted"/>
<comment type="caution">
    <text evidence="5">The sequence shown here is derived from an EMBL/GenBank/DDBJ whole genome shotgun (WGS) entry which is preliminary data.</text>
</comment>
<dbReference type="EMBL" id="LMWJ01000004">
    <property type="protein sequence ID" value="KUM80030.1"/>
    <property type="molecule type" value="Genomic_DNA"/>
</dbReference>
<keyword evidence="3" id="KW-0408">Iron</keyword>
<dbReference type="Proteomes" id="UP000054024">
    <property type="component" value="Unassembled WGS sequence"/>
</dbReference>
<dbReference type="STRING" id="146536.AQI70_07585"/>
<dbReference type="InterPro" id="IPR039994">
    <property type="entry name" value="NO66-like"/>
</dbReference>
<dbReference type="Pfam" id="PF08007">
    <property type="entry name" value="JmjC_2"/>
    <property type="match status" value="1"/>
</dbReference>
<keyword evidence="6" id="KW-1185">Reference proteome</keyword>
<evidence type="ECO:0000256" key="2">
    <source>
        <dbReference type="ARBA" id="ARBA00022723"/>
    </source>
</evidence>
<evidence type="ECO:0000259" key="4">
    <source>
        <dbReference type="PROSITE" id="PS51184"/>
    </source>
</evidence>
<evidence type="ECO:0000256" key="1">
    <source>
        <dbReference type="ARBA" id="ARBA00001954"/>
    </source>
</evidence>
<comment type="cofactor">
    <cofactor evidence="1">
        <name>Fe(2+)</name>
        <dbReference type="ChEBI" id="CHEBI:29033"/>
    </cofactor>
</comment>
<feature type="domain" description="JmjC" evidence="4">
    <location>
        <begin position="99"/>
        <end position="239"/>
    </location>
</feature>
<dbReference type="AlphaFoldDB" id="A0A124H649"/>
<evidence type="ECO:0000313" key="6">
    <source>
        <dbReference type="Proteomes" id="UP000054024"/>
    </source>
</evidence>
<evidence type="ECO:0000313" key="5">
    <source>
        <dbReference type="EMBL" id="KUM80030.1"/>
    </source>
</evidence>
<dbReference type="PANTHER" id="PTHR13096">
    <property type="entry name" value="MINA53 MYC INDUCED NUCLEAR ANTIGEN"/>
    <property type="match status" value="1"/>
</dbReference>
<organism evidence="5 6">
    <name type="scientific">Streptomyces curacoi</name>
    <dbReference type="NCBI Taxonomy" id="146536"/>
    <lineage>
        <taxon>Bacteria</taxon>
        <taxon>Bacillati</taxon>
        <taxon>Actinomycetota</taxon>
        <taxon>Actinomycetes</taxon>
        <taxon>Kitasatosporales</taxon>
        <taxon>Streptomycetaceae</taxon>
        <taxon>Streptomyces</taxon>
    </lineage>
</organism>
<name>A0A124H649_9ACTN</name>
<dbReference type="Gene3D" id="2.60.120.650">
    <property type="entry name" value="Cupin"/>
    <property type="match status" value="1"/>
</dbReference>
<protein>
    <submittedName>
        <fullName evidence="5">Cupin</fullName>
    </submittedName>
</protein>
<accession>A0A124H649</accession>